<evidence type="ECO:0000256" key="5">
    <source>
        <dbReference type="ARBA" id="ARBA00023125"/>
    </source>
</evidence>
<reference evidence="13" key="1">
    <citation type="submission" date="2023-07" db="EMBL/GenBank/DDBJ databases">
        <title>Reintroducing virulent viruses to syntetic microbiomes.</title>
        <authorList>
            <person name="Wilde J."/>
            <person name="Boyes R."/>
            <person name="Robinson A.V."/>
            <person name="Daisley B.A."/>
            <person name="Allen-Vercoe E."/>
        </authorList>
    </citation>
    <scope>NUCLEOTIDE SEQUENCE [LARGE SCALE GENOMIC DNA]</scope>
    <source>
        <strain evidence="13">225S_1D6FAA</strain>
    </source>
</reference>
<comment type="similarity">
    <text evidence="2">Belongs to the type IA topoisomerase family.</text>
</comment>
<dbReference type="InterPro" id="IPR023405">
    <property type="entry name" value="Topo_IA_core_domain"/>
</dbReference>
<evidence type="ECO:0000313" key="13">
    <source>
        <dbReference type="Proteomes" id="UP001269297"/>
    </source>
</evidence>
<dbReference type="Pfam" id="PF01131">
    <property type="entry name" value="Topoisom_bac"/>
    <property type="match status" value="1"/>
</dbReference>
<evidence type="ECO:0000256" key="2">
    <source>
        <dbReference type="ARBA" id="ARBA00009446"/>
    </source>
</evidence>
<evidence type="ECO:0000256" key="7">
    <source>
        <dbReference type="ARBA" id="ARBA00030003"/>
    </source>
</evidence>
<comment type="catalytic activity">
    <reaction evidence="1">
        <text>ATP-independent breakage of single-stranded DNA, followed by passage and rejoining.</text>
        <dbReference type="EC" id="5.6.2.1"/>
    </reaction>
</comment>
<evidence type="ECO:0000256" key="10">
    <source>
        <dbReference type="ARBA" id="ARBA00032877"/>
    </source>
</evidence>
<keyword evidence="5" id="KW-0238">DNA-binding</keyword>
<dbReference type="Gene3D" id="3.40.50.140">
    <property type="match status" value="1"/>
</dbReference>
<gene>
    <name evidence="12" type="ORF">RO706_03320</name>
</gene>
<accession>A0ABU3ILY2</accession>
<dbReference type="PRINTS" id="PR00417">
    <property type="entry name" value="PRTPISMRASEI"/>
</dbReference>
<dbReference type="EC" id="5.6.2.1" evidence="3"/>
<sequence length="588" mass="65500">MIAIVTDRPNVGKEIARIVGAHKFEKGYMTGNGYMVTWTFGNMLSLAMPKDYGNAKLERKDFPLVPGDFRLMVKHVRTDDGWVPDINAVMQLRTVEKVLAGCSTIIAATEASREGEMTFRYLYGYLGCKQPVLRLWISSLTDEAVRKGMANLLPAGMFDRMFQASDSRNKADWLLGMNASYALCKATGLGNHSLGRVQTPVLAAVSSRYRERENHIGTDSWPVYISMHKGGTLLKMRCTDEFSDRGTAQMFYNDCKHAQQARVTAVRRQLVEVCPPALYNLAELQKDASCLYGFTAGQTGDIAQSLYEKKLVSYPRTTGRHISRDVYDTLPAVMEKVLAWRDLRPYMHPMCPDTSRLPGHIAGDDSLTEHPAITVTGVRPEGLGRQEMQVYTLIVGRMLETFMPPCLVECTTVEAVCAARTFRMQACRILDKGWNAVFGRENAVLPQGFTMLELPALSVGDTLPVSACNLVRKKDLPANPFTDAELIGYMEAAGLGTPATRAGIIQTLIDRKYIRYSGRYLIPTRKGLYIYETVRGMGIANAALTSGWEARLARMERGELTPEVFLKEVADLTGEVTDEIFRTCKPEE</sequence>
<proteinExistence type="inferred from homology"/>
<dbReference type="InterPro" id="IPR013497">
    <property type="entry name" value="Topo_IA_cen"/>
</dbReference>
<keyword evidence="13" id="KW-1185">Reference proteome</keyword>
<dbReference type="InterPro" id="IPR003602">
    <property type="entry name" value="Topo_IA_DNA-bd_dom"/>
</dbReference>
<dbReference type="Gene3D" id="1.10.460.10">
    <property type="entry name" value="Topoisomerase I, domain 2"/>
    <property type="match status" value="1"/>
</dbReference>
<evidence type="ECO:0000256" key="6">
    <source>
        <dbReference type="ARBA" id="ARBA00023235"/>
    </source>
</evidence>
<evidence type="ECO:0000256" key="1">
    <source>
        <dbReference type="ARBA" id="ARBA00000213"/>
    </source>
</evidence>
<dbReference type="GO" id="GO:0016853">
    <property type="term" value="F:isomerase activity"/>
    <property type="evidence" value="ECO:0007669"/>
    <property type="project" value="UniProtKB-KW"/>
</dbReference>
<dbReference type="PANTHER" id="PTHR11390">
    <property type="entry name" value="PROKARYOTIC DNA TOPOISOMERASE"/>
    <property type="match status" value="1"/>
</dbReference>
<dbReference type="SMART" id="SM00436">
    <property type="entry name" value="TOP1Bc"/>
    <property type="match status" value="1"/>
</dbReference>
<evidence type="ECO:0000256" key="4">
    <source>
        <dbReference type="ARBA" id="ARBA00023029"/>
    </source>
</evidence>
<dbReference type="RefSeq" id="WP_138274461.1">
    <property type="nucleotide sequence ID" value="NZ_JAVSNG010000001.1"/>
</dbReference>
<comment type="caution">
    <text evidence="12">The sequence shown here is derived from an EMBL/GenBank/DDBJ whole genome shotgun (WGS) entry which is preliminary data.</text>
</comment>
<dbReference type="PROSITE" id="PS52039">
    <property type="entry name" value="TOPO_IA_2"/>
    <property type="match status" value="1"/>
</dbReference>
<keyword evidence="4" id="KW-0799">Topoisomerase</keyword>
<dbReference type="EMBL" id="JAVSNG010000001">
    <property type="protein sequence ID" value="MDT4403247.1"/>
    <property type="molecule type" value="Genomic_DNA"/>
</dbReference>
<dbReference type="Proteomes" id="UP001269297">
    <property type="component" value="Unassembled WGS sequence"/>
</dbReference>
<dbReference type="PANTHER" id="PTHR11390:SF21">
    <property type="entry name" value="DNA TOPOISOMERASE 3-ALPHA"/>
    <property type="match status" value="1"/>
</dbReference>
<dbReference type="SUPFAM" id="SSF56712">
    <property type="entry name" value="Prokaryotic type I DNA topoisomerase"/>
    <property type="match status" value="1"/>
</dbReference>
<feature type="domain" description="Topo IA-type catalytic" evidence="11">
    <location>
        <begin position="158"/>
        <end position="577"/>
    </location>
</feature>
<dbReference type="InterPro" id="IPR013825">
    <property type="entry name" value="Topo_IA_cen_sub2"/>
</dbReference>
<dbReference type="Gene3D" id="1.10.290.10">
    <property type="entry name" value="Topoisomerase I, domain 4"/>
    <property type="match status" value="1"/>
</dbReference>
<protein>
    <recommendedName>
        <fullName evidence="3">DNA topoisomerase</fullName>
        <ecNumber evidence="3">5.6.2.1</ecNumber>
    </recommendedName>
    <alternativeName>
        <fullName evidence="10">Omega-protein</fullName>
    </alternativeName>
    <alternativeName>
        <fullName evidence="9">Relaxing enzyme</fullName>
    </alternativeName>
    <alternativeName>
        <fullName evidence="7">Swivelase</fullName>
    </alternativeName>
    <alternativeName>
        <fullName evidence="8">Untwisting enzyme</fullName>
    </alternativeName>
</protein>
<dbReference type="InterPro" id="IPR000380">
    <property type="entry name" value="Topo_IA"/>
</dbReference>
<evidence type="ECO:0000259" key="11">
    <source>
        <dbReference type="PROSITE" id="PS52039"/>
    </source>
</evidence>
<dbReference type="InterPro" id="IPR013824">
    <property type="entry name" value="Topo_IA_cen_sub1"/>
</dbReference>
<evidence type="ECO:0000256" key="3">
    <source>
        <dbReference type="ARBA" id="ARBA00012891"/>
    </source>
</evidence>
<dbReference type="Gene3D" id="2.70.20.10">
    <property type="entry name" value="Topoisomerase I, domain 3"/>
    <property type="match status" value="1"/>
</dbReference>
<evidence type="ECO:0000256" key="9">
    <source>
        <dbReference type="ARBA" id="ARBA00032235"/>
    </source>
</evidence>
<evidence type="ECO:0000313" key="12">
    <source>
        <dbReference type="EMBL" id="MDT4403247.1"/>
    </source>
</evidence>
<dbReference type="SMART" id="SM00437">
    <property type="entry name" value="TOP1Ac"/>
    <property type="match status" value="1"/>
</dbReference>
<keyword evidence="6 12" id="KW-0413">Isomerase</keyword>
<evidence type="ECO:0000256" key="8">
    <source>
        <dbReference type="ARBA" id="ARBA00031985"/>
    </source>
</evidence>
<name>A0ABU3ILY2_9BACE</name>
<dbReference type="InterPro" id="IPR003601">
    <property type="entry name" value="Topo_IA_2"/>
</dbReference>
<dbReference type="InterPro" id="IPR013826">
    <property type="entry name" value="Topo_IA_cen_sub3"/>
</dbReference>
<organism evidence="12 13">
    <name type="scientific">Bacteroides koreensis</name>
    <dbReference type="NCBI Taxonomy" id="1912896"/>
    <lineage>
        <taxon>Bacteria</taxon>
        <taxon>Pseudomonadati</taxon>
        <taxon>Bacteroidota</taxon>
        <taxon>Bacteroidia</taxon>
        <taxon>Bacteroidales</taxon>
        <taxon>Bacteroidaceae</taxon>
        <taxon>Bacteroides</taxon>
    </lineage>
</organism>